<accession>A0A4R1PTF2</accession>
<reference evidence="2 3" key="1">
    <citation type="submission" date="2019-03" db="EMBL/GenBank/DDBJ databases">
        <title>Genomic Encyclopedia of Type Strains, Phase IV (KMG-IV): sequencing the most valuable type-strain genomes for metagenomic binning, comparative biology and taxonomic classification.</title>
        <authorList>
            <person name="Goeker M."/>
        </authorList>
    </citation>
    <scope>NUCLEOTIDE SEQUENCE [LARGE SCALE GENOMIC DNA]</scope>
    <source>
        <strain evidence="2 3">DSM 2286</strain>
    </source>
</reference>
<dbReference type="EMBL" id="SMMU01000002">
    <property type="protein sequence ID" value="TCL34048.1"/>
    <property type="molecule type" value="Genomic_DNA"/>
</dbReference>
<proteinExistence type="predicted"/>
<dbReference type="InterPro" id="IPR038740">
    <property type="entry name" value="BioF2-like_GNAT_dom"/>
</dbReference>
<gene>
    <name evidence="2" type="ORF">EV691_10221</name>
</gene>
<comment type="caution">
    <text evidence="2">The sequence shown here is derived from an EMBL/GenBank/DDBJ whole genome shotgun (WGS) entry which is preliminary data.</text>
</comment>
<keyword evidence="2" id="KW-0808">Transferase</keyword>
<dbReference type="InterPro" id="IPR016181">
    <property type="entry name" value="Acyl_CoA_acyltransferase"/>
</dbReference>
<protein>
    <submittedName>
        <fullName evidence="2">CelD/BcsL family acetyltransferase involved in cellulose biosynthesis</fullName>
    </submittedName>
</protein>
<dbReference type="SUPFAM" id="SSF55729">
    <property type="entry name" value="Acyl-CoA N-acyltransferases (Nat)"/>
    <property type="match status" value="1"/>
</dbReference>
<sequence length="412" mass="46463">MMKQKAFEQDSGLPLYGGYRIAVVRSLEDVGPWLADWEALARSSGEPNVFYSPWALLPALEHLAGDKRFALLFVIRPGGPDTADRPVLDGFFPLLEPVGCALLPLKVARMFRHRYCFSVAPLVREGREPAVMRAFLRWLQAHRRQYPLLLLRDAPADGPLAAALRSTLANEGRHFHEGARRSRALIEPGDDAEDYLERALSGKRRKEYRRLGRRLAELGELRLRVLQSRGEDLGAWLSAFVALEAKGWKGQSRSALGCRAACRRYFEEVATAAHARGQLRMLELSLDGRPLAMLCDFLAPPGAFAFKVAFDEDYARYSPGALLELECIRLLHEQKAQGIRWMDSCAAPEHGLSNSLWLERKPLCTFLLSSGSLLADCWVELYPYGKRLKGCWRRYQARLPDWLPSWSRTAGG</sequence>
<dbReference type="Proteomes" id="UP000295169">
    <property type="component" value="Unassembled WGS sequence"/>
</dbReference>
<dbReference type="RefSeq" id="WP_165496565.1">
    <property type="nucleotide sequence ID" value="NZ_JBHLST010000003.1"/>
</dbReference>
<evidence type="ECO:0000313" key="3">
    <source>
        <dbReference type="Proteomes" id="UP000295169"/>
    </source>
</evidence>
<dbReference type="GO" id="GO:0016740">
    <property type="term" value="F:transferase activity"/>
    <property type="evidence" value="ECO:0007669"/>
    <property type="project" value="UniProtKB-KW"/>
</dbReference>
<dbReference type="Pfam" id="PF13480">
    <property type="entry name" value="Acetyltransf_6"/>
    <property type="match status" value="1"/>
</dbReference>
<evidence type="ECO:0000259" key="1">
    <source>
        <dbReference type="Pfam" id="PF13480"/>
    </source>
</evidence>
<dbReference type="AlphaFoldDB" id="A0A4R1PTF2"/>
<feature type="domain" description="BioF2-like acetyltransferase" evidence="1">
    <location>
        <begin position="203"/>
        <end position="346"/>
    </location>
</feature>
<evidence type="ECO:0000313" key="2">
    <source>
        <dbReference type="EMBL" id="TCL34048.1"/>
    </source>
</evidence>
<name>A0A4R1PTF2_9GAMM</name>
<organism evidence="2 3">
    <name type="scientific">Azotobacter chroococcum</name>
    <dbReference type="NCBI Taxonomy" id="353"/>
    <lineage>
        <taxon>Bacteria</taxon>
        <taxon>Pseudomonadati</taxon>
        <taxon>Pseudomonadota</taxon>
        <taxon>Gammaproteobacteria</taxon>
        <taxon>Pseudomonadales</taxon>
        <taxon>Pseudomonadaceae</taxon>
        <taxon>Azotobacter</taxon>
    </lineage>
</organism>
<dbReference type="Gene3D" id="3.40.630.30">
    <property type="match status" value="1"/>
</dbReference>